<evidence type="ECO:0000313" key="3">
    <source>
        <dbReference type="EMBL" id="CAK9187325.1"/>
    </source>
</evidence>
<feature type="transmembrane region" description="Helical" evidence="2">
    <location>
        <begin position="163"/>
        <end position="182"/>
    </location>
</feature>
<keyword evidence="2" id="KW-0812">Transmembrane</keyword>
<accession>A0ABC8V1Y9</accession>
<sequence>MMAHVDSSGSDLDIDLESGGTTSEEDVVRKDRDLSGEDANKLLGRVCNGFMGLEGSIRNVDGLISYDKMLNTDEISIHSTEILSDKIGEQVINSVDKKKGNVKQKNPIFKKPPKPPRPPRGLPLDAADIKLVKEISELAMLKRRRIERMKALKKMKAQKGTSFNSNLFAMAITILFCLIIFFQGEENWQATDVPLLRL</sequence>
<feature type="region of interest" description="Disordered" evidence="1">
    <location>
        <begin position="103"/>
        <end position="123"/>
    </location>
</feature>
<keyword evidence="2" id="KW-1133">Transmembrane helix</keyword>
<feature type="region of interest" description="Disordered" evidence="1">
    <location>
        <begin position="1"/>
        <end position="32"/>
    </location>
</feature>
<keyword evidence="2" id="KW-0472">Membrane</keyword>
<dbReference type="Proteomes" id="UP001642360">
    <property type="component" value="Unassembled WGS sequence"/>
</dbReference>
<evidence type="ECO:0000256" key="1">
    <source>
        <dbReference type="SAM" id="MobiDB-lite"/>
    </source>
</evidence>
<organism evidence="3 4">
    <name type="scientific">Ilex paraguariensis</name>
    <name type="common">yerba mate</name>
    <dbReference type="NCBI Taxonomy" id="185542"/>
    <lineage>
        <taxon>Eukaryota</taxon>
        <taxon>Viridiplantae</taxon>
        <taxon>Streptophyta</taxon>
        <taxon>Embryophyta</taxon>
        <taxon>Tracheophyta</taxon>
        <taxon>Spermatophyta</taxon>
        <taxon>Magnoliopsida</taxon>
        <taxon>eudicotyledons</taxon>
        <taxon>Gunneridae</taxon>
        <taxon>Pentapetalae</taxon>
        <taxon>asterids</taxon>
        <taxon>campanulids</taxon>
        <taxon>Aquifoliales</taxon>
        <taxon>Aquifoliaceae</taxon>
        <taxon>Ilex</taxon>
    </lineage>
</organism>
<proteinExistence type="predicted"/>
<gene>
    <name evidence="3" type="ORF">ILEXP_LOCUS57843</name>
</gene>
<comment type="caution">
    <text evidence="3">The sequence shown here is derived from an EMBL/GenBank/DDBJ whole genome shotgun (WGS) entry which is preliminary data.</text>
</comment>
<dbReference type="EMBL" id="CAUOFW020009913">
    <property type="protein sequence ID" value="CAK9187325.1"/>
    <property type="molecule type" value="Genomic_DNA"/>
</dbReference>
<name>A0ABC8V1Y9_9AQUA</name>
<dbReference type="AlphaFoldDB" id="A0ABC8V1Y9"/>
<dbReference type="PANTHER" id="PTHR34188:SF19">
    <property type="entry name" value="TRANSMEMBRANE PROTEIN"/>
    <property type="match status" value="1"/>
</dbReference>
<dbReference type="PANTHER" id="PTHR34188">
    <property type="entry name" value="OS01G0299500 PROTEIN"/>
    <property type="match status" value="1"/>
</dbReference>
<reference evidence="3 4" key="1">
    <citation type="submission" date="2024-02" db="EMBL/GenBank/DDBJ databases">
        <authorList>
            <person name="Vignale AGUSTIN F."/>
            <person name="Sosa J E."/>
            <person name="Modenutti C."/>
        </authorList>
    </citation>
    <scope>NUCLEOTIDE SEQUENCE [LARGE SCALE GENOMIC DNA]</scope>
</reference>
<evidence type="ECO:0008006" key="5">
    <source>
        <dbReference type="Google" id="ProtNLM"/>
    </source>
</evidence>
<evidence type="ECO:0000256" key="2">
    <source>
        <dbReference type="SAM" id="Phobius"/>
    </source>
</evidence>
<keyword evidence="4" id="KW-1185">Reference proteome</keyword>
<protein>
    <recommendedName>
        <fullName evidence="5">Transmembrane protein</fullName>
    </recommendedName>
</protein>
<evidence type="ECO:0000313" key="4">
    <source>
        <dbReference type="Proteomes" id="UP001642360"/>
    </source>
</evidence>